<protein>
    <recommendedName>
        <fullName evidence="1">Retrotransposon gag domain-containing protein</fullName>
    </recommendedName>
</protein>
<comment type="caution">
    <text evidence="2">The sequence shown here is derived from an EMBL/GenBank/DDBJ whole genome shotgun (WGS) entry which is preliminary data.</text>
</comment>
<dbReference type="Pfam" id="PF03732">
    <property type="entry name" value="Retrotrans_gag"/>
    <property type="match status" value="1"/>
</dbReference>
<dbReference type="InterPro" id="IPR005162">
    <property type="entry name" value="Retrotrans_gag_dom"/>
</dbReference>
<feature type="non-terminal residue" evidence="2">
    <location>
        <position position="50"/>
    </location>
</feature>
<organism evidence="2 3">
    <name type="scientific">Trifolium medium</name>
    <dbReference type="NCBI Taxonomy" id="97028"/>
    <lineage>
        <taxon>Eukaryota</taxon>
        <taxon>Viridiplantae</taxon>
        <taxon>Streptophyta</taxon>
        <taxon>Embryophyta</taxon>
        <taxon>Tracheophyta</taxon>
        <taxon>Spermatophyta</taxon>
        <taxon>Magnoliopsida</taxon>
        <taxon>eudicotyledons</taxon>
        <taxon>Gunneridae</taxon>
        <taxon>Pentapetalae</taxon>
        <taxon>rosids</taxon>
        <taxon>fabids</taxon>
        <taxon>Fabales</taxon>
        <taxon>Fabaceae</taxon>
        <taxon>Papilionoideae</taxon>
        <taxon>50 kb inversion clade</taxon>
        <taxon>NPAAA clade</taxon>
        <taxon>Hologalegina</taxon>
        <taxon>IRL clade</taxon>
        <taxon>Trifolieae</taxon>
        <taxon>Trifolium</taxon>
    </lineage>
</organism>
<dbReference type="EMBL" id="LXQA011191291">
    <property type="protein sequence ID" value="MCI88372.1"/>
    <property type="molecule type" value="Genomic_DNA"/>
</dbReference>
<name>A0A392VLR1_9FABA</name>
<sequence>MTWYKSLPPGFIDSWAESCRVFTAHFTASRRQPKTEAALKAIVQREDETL</sequence>
<keyword evidence="3" id="KW-1185">Reference proteome</keyword>
<feature type="domain" description="Retrotransposon gag" evidence="1">
    <location>
        <begin position="2"/>
        <end position="49"/>
    </location>
</feature>
<evidence type="ECO:0000313" key="3">
    <source>
        <dbReference type="Proteomes" id="UP000265520"/>
    </source>
</evidence>
<evidence type="ECO:0000313" key="2">
    <source>
        <dbReference type="EMBL" id="MCI88372.1"/>
    </source>
</evidence>
<reference evidence="2 3" key="1">
    <citation type="journal article" date="2018" name="Front. Plant Sci.">
        <title>Red Clover (Trifolium pratense) and Zigzag Clover (T. medium) - A Picture of Genomic Similarities and Differences.</title>
        <authorList>
            <person name="Dluhosova J."/>
            <person name="Istvanek J."/>
            <person name="Nedelnik J."/>
            <person name="Repkova J."/>
        </authorList>
    </citation>
    <scope>NUCLEOTIDE SEQUENCE [LARGE SCALE GENOMIC DNA]</scope>
    <source>
        <strain evidence="3">cv. 10/8</strain>
        <tissue evidence="2">Leaf</tissue>
    </source>
</reference>
<proteinExistence type="predicted"/>
<dbReference type="Proteomes" id="UP000265520">
    <property type="component" value="Unassembled WGS sequence"/>
</dbReference>
<evidence type="ECO:0000259" key="1">
    <source>
        <dbReference type="Pfam" id="PF03732"/>
    </source>
</evidence>
<dbReference type="AlphaFoldDB" id="A0A392VLR1"/>
<accession>A0A392VLR1</accession>